<dbReference type="Proteomes" id="UP000001060">
    <property type="component" value="Chromosome"/>
</dbReference>
<name>D3HPC9_LEGLN</name>
<gene>
    <name evidence="6" type="ordered locus">LLO_0412</name>
</gene>
<dbReference type="eggNOG" id="COG1215">
    <property type="taxonomic scope" value="Bacteria"/>
</dbReference>
<dbReference type="InterPro" id="IPR029044">
    <property type="entry name" value="Nucleotide-diphossugar_trans"/>
</dbReference>
<evidence type="ECO:0000313" key="6">
    <source>
        <dbReference type="EMBL" id="CBJ10743.1"/>
    </source>
</evidence>
<keyword evidence="4" id="KW-1133">Transmembrane helix</keyword>
<evidence type="ECO:0000256" key="4">
    <source>
        <dbReference type="SAM" id="Phobius"/>
    </source>
</evidence>
<evidence type="ECO:0000256" key="1">
    <source>
        <dbReference type="ARBA" id="ARBA00006739"/>
    </source>
</evidence>
<feature type="domain" description="Glycosyltransferase 2-like" evidence="5">
    <location>
        <begin position="69"/>
        <end position="241"/>
    </location>
</feature>
<keyword evidence="4" id="KW-0472">Membrane</keyword>
<dbReference type="EMBL" id="FN650140">
    <property type="protein sequence ID" value="CBJ10743.1"/>
    <property type="molecule type" value="Genomic_DNA"/>
</dbReference>
<dbReference type="PANTHER" id="PTHR43630">
    <property type="entry name" value="POLY-BETA-1,6-N-ACETYL-D-GLUCOSAMINE SYNTHASE"/>
    <property type="match status" value="1"/>
</dbReference>
<feature type="transmembrane region" description="Helical" evidence="4">
    <location>
        <begin position="24"/>
        <end position="48"/>
    </location>
</feature>
<protein>
    <submittedName>
        <fullName evidence="6">Putative glycosyltransferase, family 2</fullName>
    </submittedName>
</protein>
<keyword evidence="7" id="KW-1185">Reference proteome</keyword>
<dbReference type="GeneID" id="40924641"/>
<dbReference type="KEGG" id="llo:LLO_0412"/>
<dbReference type="AlphaFoldDB" id="D3HPC9"/>
<feature type="transmembrane region" description="Helical" evidence="4">
    <location>
        <begin position="359"/>
        <end position="386"/>
    </location>
</feature>
<reference evidence="6 7" key="1">
    <citation type="journal article" date="2010" name="PLoS Genet.">
        <title>Analysis of the Legionella longbeachae genome and transcriptome uncovers unique strategies to cause Legionnaires' disease.</title>
        <authorList>
            <person name="Cazalet C."/>
            <person name="Gomez-Valero L."/>
            <person name="Rusniok C."/>
            <person name="Lomma M."/>
            <person name="Dervins-Ravault D."/>
            <person name="Newton H."/>
            <person name="Sansom F."/>
            <person name="Jarraud S."/>
            <person name="Zidane N."/>
            <person name="Ma L."/>
            <person name="Bouchier C."/>
            <person name="Etienne J."/>
            <person name="Hartland E."/>
            <person name="Buchrieser C."/>
        </authorList>
    </citation>
    <scope>NUCLEOTIDE SEQUENCE [LARGE SCALE GENOMIC DNA]</scope>
    <source>
        <strain evidence="6 7">NSW150</strain>
    </source>
</reference>
<dbReference type="SUPFAM" id="SSF53448">
    <property type="entry name" value="Nucleotide-diphospho-sugar transferases"/>
    <property type="match status" value="1"/>
</dbReference>
<evidence type="ECO:0000256" key="3">
    <source>
        <dbReference type="ARBA" id="ARBA00022679"/>
    </source>
</evidence>
<dbReference type="InterPro" id="IPR001173">
    <property type="entry name" value="Glyco_trans_2-like"/>
</dbReference>
<evidence type="ECO:0000313" key="7">
    <source>
        <dbReference type="Proteomes" id="UP000001060"/>
    </source>
</evidence>
<accession>D3HPC9</accession>
<dbReference type="Pfam" id="PF00535">
    <property type="entry name" value="Glycos_transf_2"/>
    <property type="match status" value="1"/>
</dbReference>
<dbReference type="OrthoDB" id="276604at2"/>
<dbReference type="Gene3D" id="3.90.550.10">
    <property type="entry name" value="Spore Coat Polysaccharide Biosynthesis Protein SpsA, Chain A"/>
    <property type="match status" value="1"/>
</dbReference>
<comment type="similarity">
    <text evidence="1">Belongs to the glycosyltransferase 2 family.</text>
</comment>
<dbReference type="STRING" id="661367.LLO_0412"/>
<sequence>MIDLCNQIYFYLAYLFSSGNMTSFLLIFFPFVVILEMPYYVLICLYSIKAWLKEYNSPATIKTYAPFVTVVITCYNETFEEVLITVRAIAEQIYSGNIQTLIIIDNAQINKKTVHYARQLAMTYQTPPSRTITVIEKSSRGGHASSMNLGLKLAKGDVLIMLDADTSIDNQTIAKSAARFIDPHVIAVSGAVRVRNVKDSWLTRLQAIEYMIGIQLGRYGLTELNVTNNISGAFGVFRTKFLKQIGGWLNGSAEDFDLTFRLHAYINKYPYLKIVHEPLAVAWTAAPITLRRLLKQRLRWDGDLYYILVRRHWRKFSTRMLKPTRMLFFIWYGLYYQIALPFIILLYTLILLAKFNVSILLSVSLIIYIYYFLAQIFMYILYLILVSERPKQDVYMSGWLFLMPAYQQLLRFSAALFILNEILFKGHRDSSMAPWWVIRKTK</sequence>
<keyword evidence="3 6" id="KW-0808">Transferase</keyword>
<dbReference type="RefSeq" id="WP_012978788.1">
    <property type="nucleotide sequence ID" value="NC_013861.1"/>
</dbReference>
<dbReference type="CAZy" id="GT2">
    <property type="family name" value="Glycosyltransferase Family 2"/>
</dbReference>
<dbReference type="PANTHER" id="PTHR43630:SF1">
    <property type="entry name" value="POLY-BETA-1,6-N-ACETYL-D-GLUCOSAMINE SYNTHASE"/>
    <property type="match status" value="1"/>
</dbReference>
<organism evidence="6 7">
    <name type="scientific">Legionella longbeachae serogroup 1 (strain NSW150)</name>
    <dbReference type="NCBI Taxonomy" id="661367"/>
    <lineage>
        <taxon>Bacteria</taxon>
        <taxon>Pseudomonadati</taxon>
        <taxon>Pseudomonadota</taxon>
        <taxon>Gammaproteobacteria</taxon>
        <taxon>Legionellales</taxon>
        <taxon>Legionellaceae</taxon>
        <taxon>Legionella</taxon>
    </lineage>
</organism>
<keyword evidence="2" id="KW-0328">Glycosyltransferase</keyword>
<evidence type="ECO:0000256" key="2">
    <source>
        <dbReference type="ARBA" id="ARBA00022676"/>
    </source>
</evidence>
<evidence type="ECO:0000259" key="5">
    <source>
        <dbReference type="Pfam" id="PF00535"/>
    </source>
</evidence>
<dbReference type="HOGENOM" id="CLU_023978_4_1_6"/>
<feature type="transmembrane region" description="Helical" evidence="4">
    <location>
        <begin position="329"/>
        <end position="353"/>
    </location>
</feature>
<dbReference type="GO" id="GO:0016757">
    <property type="term" value="F:glycosyltransferase activity"/>
    <property type="evidence" value="ECO:0007669"/>
    <property type="project" value="UniProtKB-KW"/>
</dbReference>
<proteinExistence type="inferred from homology"/>
<keyword evidence="4" id="KW-0812">Transmembrane</keyword>
<dbReference type="CDD" id="cd06423">
    <property type="entry name" value="CESA_like"/>
    <property type="match status" value="1"/>
</dbReference>